<dbReference type="EMBL" id="BK059093">
    <property type="protein sequence ID" value="DAE29284.1"/>
    <property type="molecule type" value="Genomic_DNA"/>
</dbReference>
<evidence type="ECO:0000313" key="1">
    <source>
        <dbReference type="EMBL" id="DAE29284.1"/>
    </source>
</evidence>
<proteinExistence type="predicted"/>
<protein>
    <submittedName>
        <fullName evidence="1">Uncharacterized protein</fullName>
    </submittedName>
</protein>
<sequence length="31" mass="3565">MPTISSIAFNSSSSTSIFVSRTYILRYYRES</sequence>
<reference evidence="1" key="1">
    <citation type="journal article" date="2021" name="Proc. Natl. Acad. Sci. U.S.A.">
        <title>A Catalog of Tens of Thousands of Viruses from Human Metagenomes Reveals Hidden Associations with Chronic Diseases.</title>
        <authorList>
            <person name="Tisza M.J."/>
            <person name="Buck C.B."/>
        </authorList>
    </citation>
    <scope>NUCLEOTIDE SEQUENCE</scope>
    <source>
        <strain evidence="1">Ctx9V1</strain>
    </source>
</reference>
<name>A0A8S5RE87_9VIRU</name>
<accession>A0A8S5RE87</accession>
<organism evidence="1">
    <name type="scientific">virus sp. ctx9V1</name>
    <dbReference type="NCBI Taxonomy" id="2828001"/>
    <lineage>
        <taxon>Viruses</taxon>
    </lineage>
</organism>